<protein>
    <submittedName>
        <fullName evidence="1">Uncharacterized protein</fullName>
    </submittedName>
</protein>
<dbReference type="EMBL" id="JACXVP010000008">
    <property type="protein sequence ID" value="KAG5590365.1"/>
    <property type="molecule type" value="Genomic_DNA"/>
</dbReference>
<gene>
    <name evidence="1" type="ORF">H5410_040879</name>
</gene>
<accession>A0A9J5XRE5</accession>
<reference evidence="1 2" key="1">
    <citation type="submission" date="2020-09" db="EMBL/GenBank/DDBJ databases">
        <title>De no assembly of potato wild relative species, Solanum commersonii.</title>
        <authorList>
            <person name="Cho K."/>
        </authorList>
    </citation>
    <scope>NUCLEOTIDE SEQUENCE [LARGE SCALE GENOMIC DNA]</scope>
    <source>
        <strain evidence="1">LZ3.2</strain>
        <tissue evidence="1">Leaf</tissue>
    </source>
</reference>
<dbReference type="Proteomes" id="UP000824120">
    <property type="component" value="Chromosome 8"/>
</dbReference>
<evidence type="ECO:0000313" key="2">
    <source>
        <dbReference type="Proteomes" id="UP000824120"/>
    </source>
</evidence>
<keyword evidence="2" id="KW-1185">Reference proteome</keyword>
<organism evidence="1 2">
    <name type="scientific">Solanum commersonii</name>
    <name type="common">Commerson's wild potato</name>
    <name type="synonym">Commerson's nightshade</name>
    <dbReference type="NCBI Taxonomy" id="4109"/>
    <lineage>
        <taxon>Eukaryota</taxon>
        <taxon>Viridiplantae</taxon>
        <taxon>Streptophyta</taxon>
        <taxon>Embryophyta</taxon>
        <taxon>Tracheophyta</taxon>
        <taxon>Spermatophyta</taxon>
        <taxon>Magnoliopsida</taxon>
        <taxon>eudicotyledons</taxon>
        <taxon>Gunneridae</taxon>
        <taxon>Pentapetalae</taxon>
        <taxon>asterids</taxon>
        <taxon>lamiids</taxon>
        <taxon>Solanales</taxon>
        <taxon>Solanaceae</taxon>
        <taxon>Solanoideae</taxon>
        <taxon>Solaneae</taxon>
        <taxon>Solanum</taxon>
    </lineage>
</organism>
<dbReference type="OrthoDB" id="1328074at2759"/>
<comment type="caution">
    <text evidence="1">The sequence shown here is derived from an EMBL/GenBank/DDBJ whole genome shotgun (WGS) entry which is preliminary data.</text>
</comment>
<name>A0A9J5XRE5_SOLCO</name>
<evidence type="ECO:0000313" key="1">
    <source>
        <dbReference type="EMBL" id="KAG5590365.1"/>
    </source>
</evidence>
<sequence>MVQKGTKRLKRTKKLKLEHRQACLASLKGRTPPFVPVREAQKEKYQKGNQRSSRCFADQFCEPEVCHPMIQNAQMLKAKAQAVMNYKKGELPCHSTFTTNFTERFANTIF</sequence>
<dbReference type="AlphaFoldDB" id="A0A9J5XRE5"/>
<proteinExistence type="predicted"/>